<feature type="region of interest" description="Disordered" evidence="1">
    <location>
        <begin position="278"/>
        <end position="302"/>
    </location>
</feature>
<feature type="compositionally biased region" description="Gly residues" evidence="1">
    <location>
        <begin position="1"/>
        <end position="10"/>
    </location>
</feature>
<accession>A0A2K0U2W9</accession>
<evidence type="ECO:0000256" key="1">
    <source>
        <dbReference type="SAM" id="MobiDB-lite"/>
    </source>
</evidence>
<feature type="region of interest" description="Disordered" evidence="1">
    <location>
        <begin position="1"/>
        <end position="20"/>
    </location>
</feature>
<evidence type="ECO:0000313" key="2">
    <source>
        <dbReference type="EMBL" id="PNP52126.1"/>
    </source>
</evidence>
<feature type="region of interest" description="Disordered" evidence="1">
    <location>
        <begin position="343"/>
        <end position="387"/>
    </location>
</feature>
<protein>
    <submittedName>
        <fullName evidence="2">Uncharacterized protein</fullName>
    </submittedName>
</protein>
<comment type="caution">
    <text evidence="2">The sequence shown here is derived from an EMBL/GenBank/DDBJ whole genome shotgun (WGS) entry which is preliminary data.</text>
</comment>
<feature type="compositionally biased region" description="Basic and acidic residues" evidence="1">
    <location>
        <begin position="351"/>
        <end position="364"/>
    </location>
</feature>
<dbReference type="OrthoDB" id="5232836at2759"/>
<gene>
    <name evidence="2" type="ORF">THARTR1_07335</name>
</gene>
<organism evidence="2 3">
    <name type="scientific">Trichoderma harzianum</name>
    <name type="common">Hypocrea lixii</name>
    <dbReference type="NCBI Taxonomy" id="5544"/>
    <lineage>
        <taxon>Eukaryota</taxon>
        <taxon>Fungi</taxon>
        <taxon>Dikarya</taxon>
        <taxon>Ascomycota</taxon>
        <taxon>Pezizomycotina</taxon>
        <taxon>Sordariomycetes</taxon>
        <taxon>Hypocreomycetidae</taxon>
        <taxon>Hypocreales</taxon>
        <taxon>Hypocreaceae</taxon>
        <taxon>Trichoderma</taxon>
    </lineage>
</organism>
<name>A0A2K0U2W9_TRIHA</name>
<dbReference type="Proteomes" id="UP000236290">
    <property type="component" value="Unassembled WGS sequence"/>
</dbReference>
<proteinExistence type="predicted"/>
<reference evidence="2 3" key="1">
    <citation type="submission" date="2017-02" db="EMBL/GenBank/DDBJ databases">
        <title>Genomes of Trichoderma spp. with biocontrol activity.</title>
        <authorList>
            <person name="Gardiner D."/>
            <person name="Kazan K."/>
            <person name="Vos C."/>
            <person name="Harvey P."/>
        </authorList>
    </citation>
    <scope>NUCLEOTIDE SEQUENCE [LARGE SCALE GENOMIC DNA]</scope>
    <source>
        <strain evidence="2 3">Tr1</strain>
    </source>
</reference>
<sequence length="387" mass="42595">MPFGIALGGTKGDEGENNGFDNVLNDLPQDARQVFSTTASRCLELCDTEFCEHPVAADSICQSLSHGEENPVHVCDRCNKASAFELVSSQSSFSAAAIENMRAYLCNHCAERVSKDIRPVLRNRLTGDLKIWGHCEDFPLESRVPITFAKDGGTITFMGDAQEITGCSCGTKLVTRRLCYSHRLKYGDEVVSQAQKMQDWCQQEYGVKTCFVCLRGSQPRVIAFEGRQWVSSTAKCTAWQCLVCGDLVINQPTTGIFGRQGPRAIDSVSRATRSDVYGRQGWDEQETEPAVQGQETSLEELERGEEALRTCVIGDEVSFGEPSATCWDHQEGPLDEQIYKQLAAPLGEQADGGRSEEAGKRAEDGDTSESNGETSREESWTLVFRPA</sequence>
<dbReference type="EMBL" id="MTYI01000111">
    <property type="protein sequence ID" value="PNP52126.1"/>
    <property type="molecule type" value="Genomic_DNA"/>
</dbReference>
<dbReference type="AlphaFoldDB" id="A0A2K0U2W9"/>
<evidence type="ECO:0000313" key="3">
    <source>
        <dbReference type="Proteomes" id="UP000236290"/>
    </source>
</evidence>